<evidence type="ECO:0000256" key="1">
    <source>
        <dbReference type="ARBA" id="ARBA00010396"/>
    </source>
</evidence>
<comment type="similarity">
    <text evidence="1 6">Belongs to the methyltransferase superfamily. RsmH family.</text>
</comment>
<evidence type="ECO:0000256" key="6">
    <source>
        <dbReference type="HAMAP-Rule" id="MF_01007"/>
    </source>
</evidence>
<feature type="binding site" evidence="6">
    <location>
        <position position="98"/>
    </location>
    <ligand>
        <name>S-adenosyl-L-methionine</name>
        <dbReference type="ChEBI" id="CHEBI:59789"/>
    </ligand>
</feature>
<dbReference type="EC" id="2.1.1.199" evidence="6"/>
<dbReference type="PANTHER" id="PTHR11265">
    <property type="entry name" value="S-ADENOSYL-METHYLTRANSFERASE MRAW"/>
    <property type="match status" value="1"/>
</dbReference>
<proteinExistence type="inferred from homology"/>
<keyword evidence="2 6" id="KW-0698">rRNA processing</keyword>
<feature type="binding site" evidence="6">
    <location>
        <position position="91"/>
    </location>
    <ligand>
        <name>S-adenosyl-L-methionine</name>
        <dbReference type="ChEBI" id="CHEBI:59789"/>
    </ligand>
</feature>
<dbReference type="Gene3D" id="3.40.50.150">
    <property type="entry name" value="Vaccinia Virus protein VP39"/>
    <property type="match status" value="1"/>
</dbReference>
<reference evidence="7 8" key="1">
    <citation type="journal article" date="2015" name="Nature">
        <title>rRNA introns, odd ribosomes, and small enigmatic genomes across a large radiation of phyla.</title>
        <authorList>
            <person name="Brown C.T."/>
            <person name="Hug L.A."/>
            <person name="Thomas B.C."/>
            <person name="Sharon I."/>
            <person name="Castelle C.J."/>
            <person name="Singh A."/>
            <person name="Wilkins M.J."/>
            <person name="Williams K.H."/>
            <person name="Banfield J.F."/>
        </authorList>
    </citation>
    <scope>NUCLEOTIDE SEQUENCE [LARGE SCALE GENOMIC DNA]</scope>
</reference>
<evidence type="ECO:0000256" key="2">
    <source>
        <dbReference type="ARBA" id="ARBA00022552"/>
    </source>
</evidence>
<comment type="function">
    <text evidence="6">Specifically methylates the N4 position of cytidine in position 1402 (C1402) of 16S rRNA.</text>
</comment>
<dbReference type="HAMAP" id="MF_01007">
    <property type="entry name" value="16SrRNA_methyltr_H"/>
    <property type="match status" value="1"/>
</dbReference>
<evidence type="ECO:0000313" key="8">
    <source>
        <dbReference type="Proteomes" id="UP000034471"/>
    </source>
</evidence>
<comment type="caution">
    <text evidence="7">The sequence shown here is derived from an EMBL/GenBank/DDBJ whole genome shotgun (WGS) entry which is preliminary data.</text>
</comment>
<dbReference type="SUPFAM" id="SSF81799">
    <property type="entry name" value="Putative methyltransferase TM0872, insert domain"/>
    <property type="match status" value="1"/>
</dbReference>
<keyword evidence="5 6" id="KW-0949">S-adenosyl-L-methionine</keyword>
<accession>A0A0G0HJB9</accession>
<dbReference type="PANTHER" id="PTHR11265:SF0">
    <property type="entry name" value="12S RRNA N4-METHYLCYTIDINE METHYLTRANSFERASE"/>
    <property type="match status" value="1"/>
</dbReference>
<keyword evidence="4 6" id="KW-0808">Transferase</keyword>
<feature type="binding site" evidence="6">
    <location>
        <position position="50"/>
    </location>
    <ligand>
        <name>S-adenosyl-L-methionine</name>
        <dbReference type="ChEBI" id="CHEBI:59789"/>
    </ligand>
</feature>
<evidence type="ECO:0000256" key="3">
    <source>
        <dbReference type="ARBA" id="ARBA00022603"/>
    </source>
</evidence>
<evidence type="ECO:0000256" key="5">
    <source>
        <dbReference type="ARBA" id="ARBA00022691"/>
    </source>
</evidence>
<comment type="subcellular location">
    <subcellularLocation>
        <location evidence="6">Cytoplasm</location>
    </subcellularLocation>
</comment>
<dbReference type="PIRSF" id="PIRSF004486">
    <property type="entry name" value="MraW"/>
    <property type="match status" value="1"/>
</dbReference>
<evidence type="ECO:0000256" key="4">
    <source>
        <dbReference type="ARBA" id="ARBA00022679"/>
    </source>
</evidence>
<dbReference type="InterPro" id="IPR029063">
    <property type="entry name" value="SAM-dependent_MTases_sf"/>
</dbReference>
<comment type="catalytic activity">
    <reaction evidence="6">
        <text>cytidine(1402) in 16S rRNA + S-adenosyl-L-methionine = N(4)-methylcytidine(1402) in 16S rRNA + S-adenosyl-L-homocysteine + H(+)</text>
        <dbReference type="Rhea" id="RHEA:42928"/>
        <dbReference type="Rhea" id="RHEA-COMP:10286"/>
        <dbReference type="Rhea" id="RHEA-COMP:10287"/>
        <dbReference type="ChEBI" id="CHEBI:15378"/>
        <dbReference type="ChEBI" id="CHEBI:57856"/>
        <dbReference type="ChEBI" id="CHEBI:59789"/>
        <dbReference type="ChEBI" id="CHEBI:74506"/>
        <dbReference type="ChEBI" id="CHEBI:82748"/>
        <dbReference type="EC" id="2.1.1.199"/>
    </reaction>
</comment>
<dbReference type="GO" id="GO:0005737">
    <property type="term" value="C:cytoplasm"/>
    <property type="evidence" value="ECO:0007669"/>
    <property type="project" value="UniProtKB-SubCell"/>
</dbReference>
<dbReference type="AlphaFoldDB" id="A0A0G0HJB9"/>
<evidence type="ECO:0000313" key="7">
    <source>
        <dbReference type="EMBL" id="KKQ38655.1"/>
    </source>
</evidence>
<dbReference type="STRING" id="1618481.US54_C0006G0008"/>
<dbReference type="GO" id="GO:0071424">
    <property type="term" value="F:rRNA (cytosine-N4-)-methyltransferase activity"/>
    <property type="evidence" value="ECO:0007669"/>
    <property type="project" value="UniProtKB-UniRule"/>
</dbReference>
<dbReference type="Gene3D" id="1.10.150.170">
    <property type="entry name" value="Putative methyltransferase TM0872, insert domain"/>
    <property type="match status" value="1"/>
</dbReference>
<feature type="binding site" evidence="6">
    <location>
        <begin position="33"/>
        <end position="35"/>
    </location>
    <ligand>
        <name>S-adenosyl-L-methionine</name>
        <dbReference type="ChEBI" id="CHEBI:59789"/>
    </ligand>
</feature>
<protein>
    <recommendedName>
        <fullName evidence="6">Ribosomal RNA small subunit methyltransferase H</fullName>
        <ecNumber evidence="6">2.1.1.199</ecNumber>
    </recommendedName>
    <alternativeName>
        <fullName evidence="6">16S rRNA m(4)C1402 methyltransferase</fullName>
    </alternativeName>
    <alternativeName>
        <fullName evidence="6">rRNA (cytosine-N(4)-)-methyltransferase RsmH</fullName>
    </alternativeName>
</protein>
<sequence length="279" mass="31620">MRTHHTPVFLKEAVYALDIKKNEQYIDATYGEGGHAREIVRNGGLLLAIDADIEQVNKDANTFKIVHGNFADIQEIAKQEGCLSVSGILFDFGLSMRQIREGGKGFSFENLNDSLDMRLSDKGMSASDYLNNADHETLQHDLMKYSEDIHSKEIANKIIQQRSVKAIETVQDLLHIVDTVVQRNMMTRRKTYARIFQALRIVINNEIENIKKALNGALNITKTDGKIVVITFHSIEDRVVKSFARSKSEYLIESIVDVGRNRQLAQFERSAVLRVLTII</sequence>
<dbReference type="InterPro" id="IPR002903">
    <property type="entry name" value="RsmH"/>
</dbReference>
<feature type="binding site" evidence="6">
    <location>
        <position position="70"/>
    </location>
    <ligand>
        <name>S-adenosyl-L-methionine</name>
        <dbReference type="ChEBI" id="CHEBI:59789"/>
    </ligand>
</feature>
<dbReference type="Proteomes" id="UP000034471">
    <property type="component" value="Unassembled WGS sequence"/>
</dbReference>
<dbReference type="Pfam" id="PF01795">
    <property type="entry name" value="Methyltransf_5"/>
    <property type="match status" value="1"/>
</dbReference>
<dbReference type="NCBIfam" id="TIGR00006">
    <property type="entry name" value="16S rRNA (cytosine(1402)-N(4))-methyltransferase RsmH"/>
    <property type="match status" value="1"/>
</dbReference>
<organism evidence="7 8">
    <name type="scientific">Candidatus Roizmanbacteria bacterium GW2011_GWA2_37_7</name>
    <dbReference type="NCBI Taxonomy" id="1618481"/>
    <lineage>
        <taxon>Bacteria</taxon>
        <taxon>Candidatus Roizmaniibacteriota</taxon>
    </lineage>
</organism>
<keyword evidence="6" id="KW-0963">Cytoplasm</keyword>
<keyword evidence="3 6" id="KW-0489">Methyltransferase</keyword>
<dbReference type="EMBL" id="LBTJ01000006">
    <property type="protein sequence ID" value="KKQ38655.1"/>
    <property type="molecule type" value="Genomic_DNA"/>
</dbReference>
<dbReference type="SUPFAM" id="SSF53335">
    <property type="entry name" value="S-adenosyl-L-methionine-dependent methyltransferases"/>
    <property type="match status" value="1"/>
</dbReference>
<dbReference type="GO" id="GO:0070475">
    <property type="term" value="P:rRNA base methylation"/>
    <property type="evidence" value="ECO:0007669"/>
    <property type="project" value="UniProtKB-UniRule"/>
</dbReference>
<dbReference type="InterPro" id="IPR023397">
    <property type="entry name" value="SAM-dep_MeTrfase_MraW_recog"/>
</dbReference>
<name>A0A0G0HJB9_9BACT</name>
<gene>
    <name evidence="6" type="primary">rsmH</name>
    <name evidence="7" type="ORF">US54_C0006G0008</name>
</gene>